<dbReference type="UniPathway" id="UPA00664"/>
<comment type="function">
    <text evidence="7">Catalyzes the transfer of the diacylglyceryl group from phosphatidylglycerol to the sulfhydryl group of the N-terminal cysteine of a prolipoprotein, the first step in the formation of mature lipoproteins.</text>
</comment>
<keyword evidence="9" id="KW-1185">Reference proteome</keyword>
<protein>
    <recommendedName>
        <fullName evidence="7">Phosphatidylglycerol--prolipoprotein diacylglyceryl transferase</fullName>
        <ecNumber evidence="7">2.5.1.145</ecNumber>
    </recommendedName>
</protein>
<feature type="transmembrane region" description="Helical" evidence="7">
    <location>
        <begin position="58"/>
        <end position="79"/>
    </location>
</feature>
<comment type="similarity">
    <text evidence="1 7">Belongs to the Lgt family.</text>
</comment>
<dbReference type="RefSeq" id="WP_014402960.1">
    <property type="nucleotide sequence ID" value="NC_017033.1"/>
</dbReference>
<keyword evidence="8" id="KW-0449">Lipoprotein</keyword>
<keyword evidence="7" id="KW-0997">Cell inner membrane</keyword>
<organism evidence="8 9">
    <name type="scientific">Frateuria aurantia (strain ATCC 33424 / DSM 6220 / KCTC 2777 / LMG 1558 / NBRC 3245 / NCIMB 13370)</name>
    <name type="common">Acetobacter aurantius</name>
    <dbReference type="NCBI Taxonomy" id="767434"/>
    <lineage>
        <taxon>Bacteria</taxon>
        <taxon>Pseudomonadati</taxon>
        <taxon>Pseudomonadota</taxon>
        <taxon>Gammaproteobacteria</taxon>
        <taxon>Lysobacterales</taxon>
        <taxon>Rhodanobacteraceae</taxon>
        <taxon>Frateuria</taxon>
    </lineage>
</organism>
<dbReference type="NCBIfam" id="TIGR00544">
    <property type="entry name" value="lgt"/>
    <property type="match status" value="1"/>
</dbReference>
<comment type="catalytic activity">
    <reaction evidence="7">
        <text>L-cysteinyl-[prolipoprotein] + a 1,2-diacyl-sn-glycero-3-phospho-(1'-sn-glycerol) = an S-1,2-diacyl-sn-glyceryl-L-cysteinyl-[prolipoprotein] + sn-glycerol 1-phosphate + H(+)</text>
        <dbReference type="Rhea" id="RHEA:56712"/>
        <dbReference type="Rhea" id="RHEA-COMP:14679"/>
        <dbReference type="Rhea" id="RHEA-COMP:14680"/>
        <dbReference type="ChEBI" id="CHEBI:15378"/>
        <dbReference type="ChEBI" id="CHEBI:29950"/>
        <dbReference type="ChEBI" id="CHEBI:57685"/>
        <dbReference type="ChEBI" id="CHEBI:64716"/>
        <dbReference type="ChEBI" id="CHEBI:140658"/>
        <dbReference type="EC" id="2.5.1.145"/>
    </reaction>
</comment>
<evidence type="ECO:0000256" key="6">
    <source>
        <dbReference type="ARBA" id="ARBA00023136"/>
    </source>
</evidence>
<keyword evidence="2 7" id="KW-1003">Cell membrane</keyword>
<feature type="transmembrane region" description="Helical" evidence="7">
    <location>
        <begin position="263"/>
        <end position="279"/>
    </location>
</feature>
<feature type="transmembrane region" description="Helical" evidence="7">
    <location>
        <begin position="223"/>
        <end position="243"/>
    </location>
</feature>
<feature type="transmembrane region" description="Helical" evidence="7">
    <location>
        <begin position="99"/>
        <end position="117"/>
    </location>
</feature>
<name>H8L6G6_FRAAD</name>
<dbReference type="Pfam" id="PF01790">
    <property type="entry name" value="LGT"/>
    <property type="match status" value="1"/>
</dbReference>
<keyword evidence="3 7" id="KW-0808">Transferase</keyword>
<dbReference type="GO" id="GO:0008961">
    <property type="term" value="F:phosphatidylglycerol-prolipoprotein diacylglyceryl transferase activity"/>
    <property type="evidence" value="ECO:0007669"/>
    <property type="project" value="UniProtKB-UniRule"/>
</dbReference>
<reference evidence="8" key="1">
    <citation type="submission" date="2012-02" db="EMBL/GenBank/DDBJ databases">
        <title>The complete genome of Frateuria aurantia DSM 6220.</title>
        <authorList>
            <consortium name="US DOE Joint Genome Institute (JGI-PGF)"/>
            <person name="Lucas S."/>
            <person name="Copeland A."/>
            <person name="Lapidus A."/>
            <person name="Glavina del Rio T."/>
            <person name="Dalin E."/>
            <person name="Tice H."/>
            <person name="Bruce D."/>
            <person name="Goodwin L."/>
            <person name="Pitluck S."/>
            <person name="Peters L."/>
            <person name="Ovchinnikova G."/>
            <person name="Teshima H."/>
            <person name="Kyrpides N."/>
            <person name="Mavromatis K."/>
            <person name="Ivanova N."/>
            <person name="Brettin T."/>
            <person name="Detter J.C."/>
            <person name="Han C."/>
            <person name="Larimer F."/>
            <person name="Land M."/>
            <person name="Hauser L."/>
            <person name="Markowitz V."/>
            <person name="Cheng J.-F."/>
            <person name="Hugenholtz P."/>
            <person name="Woyke T."/>
            <person name="Wu D."/>
            <person name="Brambilla E."/>
            <person name="Klenk H.-P."/>
            <person name="Eisen J.A."/>
        </authorList>
    </citation>
    <scope>NUCLEOTIDE SEQUENCE</scope>
    <source>
        <strain evidence="8">DSM 6220</strain>
    </source>
</reference>
<proteinExistence type="inferred from homology"/>
<dbReference type="EC" id="2.5.1.145" evidence="7"/>
<evidence type="ECO:0000313" key="9">
    <source>
        <dbReference type="Proteomes" id="UP000005234"/>
    </source>
</evidence>
<feature type="binding site" evidence="7">
    <location>
        <position position="142"/>
    </location>
    <ligand>
        <name>a 1,2-diacyl-sn-glycero-3-phospho-(1'-sn-glycerol)</name>
        <dbReference type="ChEBI" id="CHEBI:64716"/>
    </ligand>
</feature>
<evidence type="ECO:0000313" key="8">
    <source>
        <dbReference type="EMBL" id="AFC85955.1"/>
    </source>
</evidence>
<keyword evidence="6 7" id="KW-0472">Membrane</keyword>
<sequence length="292" mass="33061">MSTPWTVHINPVALHLGPLQIHWYGLMYLAGFGIGWVLAEYRRKRGWIAATSDQVSDLLFYTMLGVVLGGRVGYMLFYADIRWIWTDPLALFRVWDGGMSFHGGLVGVLVALWSWSARRKIALFDTVDFIAPLIPVGLGLGRLGNFINGELWGKPTTAAWGMIFPNALDEDRMLALHNPVWMQYLQQFGGVPRQPSQLYEFLLEGVVLFLVLWLFSSRPRHRYAVSGVFALLYGVFRILVEFVRLPDIQLGYQWGTDWITRGMQLSLPLLILGIVLLALSRKAPIRQVADVA</sequence>
<evidence type="ECO:0000256" key="3">
    <source>
        <dbReference type="ARBA" id="ARBA00022679"/>
    </source>
</evidence>
<feature type="transmembrane region" description="Helical" evidence="7">
    <location>
        <begin position="198"/>
        <end position="216"/>
    </location>
</feature>
<dbReference type="EMBL" id="CP003350">
    <property type="protein sequence ID" value="AFC85955.1"/>
    <property type="molecule type" value="Genomic_DNA"/>
</dbReference>
<dbReference type="eggNOG" id="COG0682">
    <property type="taxonomic scope" value="Bacteria"/>
</dbReference>
<dbReference type="KEGG" id="fau:Fraau_1536"/>
<dbReference type="PANTHER" id="PTHR30589:SF0">
    <property type="entry name" value="PHOSPHATIDYLGLYCEROL--PROLIPOPROTEIN DIACYLGLYCERYL TRANSFERASE"/>
    <property type="match status" value="1"/>
</dbReference>
<evidence type="ECO:0000256" key="7">
    <source>
        <dbReference type="HAMAP-Rule" id="MF_01147"/>
    </source>
</evidence>
<keyword evidence="5 7" id="KW-1133">Transmembrane helix</keyword>
<evidence type="ECO:0000256" key="2">
    <source>
        <dbReference type="ARBA" id="ARBA00022475"/>
    </source>
</evidence>
<accession>H8L6G6</accession>
<feature type="transmembrane region" description="Helical" evidence="7">
    <location>
        <begin position="129"/>
        <end position="147"/>
    </location>
</feature>
<dbReference type="STRING" id="767434.Fraau_1536"/>
<dbReference type="PANTHER" id="PTHR30589">
    <property type="entry name" value="PROLIPOPROTEIN DIACYLGLYCERYL TRANSFERASE"/>
    <property type="match status" value="1"/>
</dbReference>
<dbReference type="Proteomes" id="UP000005234">
    <property type="component" value="Chromosome"/>
</dbReference>
<comment type="subcellular location">
    <subcellularLocation>
        <location evidence="7">Cell inner membrane</location>
        <topology evidence="7">Multi-pass membrane protein</topology>
    </subcellularLocation>
</comment>
<evidence type="ECO:0000256" key="1">
    <source>
        <dbReference type="ARBA" id="ARBA00007150"/>
    </source>
</evidence>
<dbReference type="HAMAP" id="MF_01147">
    <property type="entry name" value="Lgt"/>
    <property type="match status" value="1"/>
</dbReference>
<dbReference type="GO" id="GO:0005886">
    <property type="term" value="C:plasma membrane"/>
    <property type="evidence" value="ECO:0007669"/>
    <property type="project" value="UniProtKB-SubCell"/>
</dbReference>
<dbReference type="OrthoDB" id="871140at2"/>
<dbReference type="GO" id="GO:0042158">
    <property type="term" value="P:lipoprotein biosynthetic process"/>
    <property type="evidence" value="ECO:0007669"/>
    <property type="project" value="UniProtKB-UniRule"/>
</dbReference>
<feature type="transmembrane region" description="Helical" evidence="7">
    <location>
        <begin position="20"/>
        <end position="38"/>
    </location>
</feature>
<comment type="pathway">
    <text evidence="7">Protein modification; lipoprotein biosynthesis (diacylglyceryl transfer).</text>
</comment>
<dbReference type="AlphaFoldDB" id="H8L6G6"/>
<evidence type="ECO:0000256" key="5">
    <source>
        <dbReference type="ARBA" id="ARBA00022989"/>
    </source>
</evidence>
<gene>
    <name evidence="7" type="primary">lgt</name>
    <name evidence="8" type="ordered locus">Fraau_1536</name>
</gene>
<dbReference type="InterPro" id="IPR001640">
    <property type="entry name" value="Lgt"/>
</dbReference>
<evidence type="ECO:0000256" key="4">
    <source>
        <dbReference type="ARBA" id="ARBA00022692"/>
    </source>
</evidence>
<dbReference type="PROSITE" id="PS01311">
    <property type="entry name" value="LGT"/>
    <property type="match status" value="1"/>
</dbReference>
<dbReference type="HOGENOM" id="CLU_013386_1_0_6"/>
<keyword evidence="4 7" id="KW-0812">Transmembrane</keyword>